<dbReference type="AlphaFoldDB" id="A0A1C3XIZ7"/>
<protein>
    <submittedName>
        <fullName evidence="1">Uncharacterized protein</fullName>
    </submittedName>
</protein>
<reference evidence="2" key="1">
    <citation type="submission" date="2016-08" db="EMBL/GenBank/DDBJ databases">
        <authorList>
            <person name="Varghese N."/>
            <person name="Submissions Spin"/>
        </authorList>
    </citation>
    <scope>NUCLEOTIDE SEQUENCE [LARGE SCALE GENOMIC DNA]</scope>
    <source>
        <strain evidence="2">ERR11</strain>
    </source>
</reference>
<keyword evidence="2" id="KW-1185">Reference proteome</keyword>
<evidence type="ECO:0000313" key="1">
    <source>
        <dbReference type="EMBL" id="SCB51944.1"/>
    </source>
</evidence>
<proteinExistence type="predicted"/>
<evidence type="ECO:0000313" key="2">
    <source>
        <dbReference type="Proteomes" id="UP000199184"/>
    </source>
</evidence>
<dbReference type="Proteomes" id="UP000199184">
    <property type="component" value="Unassembled WGS sequence"/>
</dbReference>
<accession>A0A1C3XIZ7</accession>
<name>A0A1C3XIZ7_9BRAD</name>
<dbReference type="RefSeq" id="WP_091963998.1">
    <property type="nucleotide sequence ID" value="NZ_FMAI01000016.1"/>
</dbReference>
<dbReference type="EMBL" id="FMAI01000016">
    <property type="protein sequence ID" value="SCB51944.1"/>
    <property type="molecule type" value="Genomic_DNA"/>
</dbReference>
<sequence>MLRQLGFHSARDYAAWSTVRNPYEGGPKYVLPIGFKQSPLLASLAILSISEAWTGGYAVRRFLLTVEFVSTPRPRRSASEAEKQIRIAASFQAGSADYALYRVRLRETYSHIQRELEKLFDGFVLGNAVPSANCDRLLRKIDPIAPADPLGVVDFPFEFGNCPGR</sequence>
<gene>
    <name evidence="1" type="ORF">GA0061098_1016111</name>
</gene>
<organism evidence="1 2">
    <name type="scientific">Bradyrhizobium shewense</name>
    <dbReference type="NCBI Taxonomy" id="1761772"/>
    <lineage>
        <taxon>Bacteria</taxon>
        <taxon>Pseudomonadati</taxon>
        <taxon>Pseudomonadota</taxon>
        <taxon>Alphaproteobacteria</taxon>
        <taxon>Hyphomicrobiales</taxon>
        <taxon>Nitrobacteraceae</taxon>
        <taxon>Bradyrhizobium</taxon>
    </lineage>
</organism>